<feature type="domain" description="MaoC-like" evidence="1">
    <location>
        <begin position="9"/>
        <end position="114"/>
    </location>
</feature>
<organism evidence="2 3">
    <name type="scientific">Sphingomonas chungangi</name>
    <dbReference type="NCBI Taxonomy" id="2683589"/>
    <lineage>
        <taxon>Bacteria</taxon>
        <taxon>Pseudomonadati</taxon>
        <taxon>Pseudomonadota</taxon>
        <taxon>Alphaproteobacteria</taxon>
        <taxon>Sphingomonadales</taxon>
        <taxon>Sphingomonadaceae</taxon>
        <taxon>Sphingomonas</taxon>
    </lineage>
</organism>
<dbReference type="CDD" id="cd03454">
    <property type="entry name" value="YdeM"/>
    <property type="match status" value="1"/>
</dbReference>
<dbReference type="InterPro" id="IPR052342">
    <property type="entry name" value="MCH/BMMD"/>
</dbReference>
<name>A0A838L8T3_9SPHN</name>
<reference evidence="2 3" key="1">
    <citation type="submission" date="2020-07" db="EMBL/GenBank/DDBJ databases">
        <authorList>
            <person name="Sun Q."/>
        </authorList>
    </citation>
    <scope>NUCLEOTIDE SEQUENCE [LARGE SCALE GENOMIC DNA]</scope>
    <source>
        <strain evidence="2 3">CGMCC 1.13654</strain>
    </source>
</reference>
<dbReference type="InterPro" id="IPR002539">
    <property type="entry name" value="MaoC-like_dom"/>
</dbReference>
<dbReference type="PANTHER" id="PTHR43664">
    <property type="entry name" value="MONOAMINE OXIDASE-RELATED"/>
    <property type="match status" value="1"/>
</dbReference>
<dbReference type="SUPFAM" id="SSF54637">
    <property type="entry name" value="Thioesterase/thiol ester dehydrase-isomerase"/>
    <property type="match status" value="1"/>
</dbReference>
<comment type="caution">
    <text evidence="2">The sequence shown here is derived from an EMBL/GenBank/DDBJ whole genome shotgun (WGS) entry which is preliminary data.</text>
</comment>
<evidence type="ECO:0000313" key="3">
    <source>
        <dbReference type="Proteomes" id="UP000570166"/>
    </source>
</evidence>
<dbReference type="EMBL" id="JACEIB010000026">
    <property type="protein sequence ID" value="MBA2935863.1"/>
    <property type="molecule type" value="Genomic_DNA"/>
</dbReference>
<dbReference type="PANTHER" id="PTHR43664:SF1">
    <property type="entry name" value="BETA-METHYLMALYL-COA DEHYDRATASE"/>
    <property type="match status" value="1"/>
</dbReference>
<evidence type="ECO:0000259" key="1">
    <source>
        <dbReference type="Pfam" id="PF01575"/>
    </source>
</evidence>
<protein>
    <submittedName>
        <fullName evidence="2">MaoC family dehydratase</fullName>
    </submittedName>
</protein>
<keyword evidence="3" id="KW-1185">Reference proteome</keyword>
<dbReference type="Proteomes" id="UP000570166">
    <property type="component" value="Unassembled WGS sequence"/>
</dbReference>
<proteinExistence type="predicted"/>
<dbReference type="Gene3D" id="3.10.129.10">
    <property type="entry name" value="Hotdog Thioesterase"/>
    <property type="match status" value="1"/>
</dbReference>
<dbReference type="InterPro" id="IPR029069">
    <property type="entry name" value="HotDog_dom_sf"/>
</dbReference>
<evidence type="ECO:0000313" key="2">
    <source>
        <dbReference type="EMBL" id="MBA2935863.1"/>
    </source>
</evidence>
<dbReference type="RefSeq" id="WP_160363051.1">
    <property type="nucleotide sequence ID" value="NZ_JACEIB010000026.1"/>
</dbReference>
<dbReference type="Pfam" id="PF01575">
    <property type="entry name" value="MaoC_dehydratas"/>
    <property type="match status" value="1"/>
</dbReference>
<sequence length="148" mass="16794">MPYLEDFEVGQTHRFGRYEVTRDEVLDFARRWDPQPFHLSDEAAAKTHFGSLSASGWHTAAMTMAMTVAEADTREGGTLGAVGIDALRWLKPVKPGDVLRVESEVLEVRRSEKRPAMGSVRSRTTVFNQQDEPVMRFEPIVLYRRRAG</sequence>
<gene>
    <name evidence="2" type="ORF">HZF05_17420</name>
</gene>
<accession>A0A838L8T3</accession>
<dbReference type="AlphaFoldDB" id="A0A838L8T3"/>